<evidence type="ECO:0008006" key="3">
    <source>
        <dbReference type="Google" id="ProtNLM"/>
    </source>
</evidence>
<sequence length="332" mass="36415">MRAILDIATTRKESIMGQGYWDTSAFRSAAAARRAAGADDFGHSARMRETPRHLRVAAPSLNAYGVTTRESRDSIDHPRSTPIVVLFDVTGSMGRVPITVQKRLGDLLGLLTRGGYVDDPQIMVGAIGDDHFDVVPLQIGQFESDNRIDEQLRDIYLEGGGGGDKREGYALAAYFLATRVVTDAWDRRGHKGHVFFIGDEMNKDALYAESVRRFIGDDIGEDREVAEVYRELAQRFHIHYILPNLTSYYNDPQIEDHWRAIVGERFLKLDDPDGVADLIALTIGVMENAITVEEGVADLRDAGAAAAPAVGKALAHVTPRPITGTGTLPADL</sequence>
<keyword evidence="2" id="KW-1185">Reference proteome</keyword>
<organism evidence="1 2">
    <name type="scientific">Gordonia oryzae</name>
    <dbReference type="NCBI Taxonomy" id="2487349"/>
    <lineage>
        <taxon>Bacteria</taxon>
        <taxon>Bacillati</taxon>
        <taxon>Actinomycetota</taxon>
        <taxon>Actinomycetes</taxon>
        <taxon>Mycobacteriales</taxon>
        <taxon>Gordoniaceae</taxon>
        <taxon>Gordonia</taxon>
    </lineage>
</organism>
<proteinExistence type="predicted"/>
<reference evidence="1 2" key="1">
    <citation type="submission" date="2018-11" db="EMBL/GenBank/DDBJ databases">
        <title>Draft genome sequence of Gordonia sp. RS15-1S isolated from rice stems.</title>
        <authorList>
            <person name="Muangham S."/>
        </authorList>
    </citation>
    <scope>NUCLEOTIDE SEQUENCE [LARGE SCALE GENOMIC DNA]</scope>
    <source>
        <strain evidence="1 2">RS15-1S</strain>
    </source>
</reference>
<dbReference type="SUPFAM" id="SSF53300">
    <property type="entry name" value="vWA-like"/>
    <property type="match status" value="1"/>
</dbReference>
<comment type="caution">
    <text evidence="1">The sequence shown here is derived from an EMBL/GenBank/DDBJ whole genome shotgun (WGS) entry which is preliminary data.</text>
</comment>
<accession>A0A3N4GHE0</accession>
<name>A0A3N4GHE0_9ACTN</name>
<protein>
    <recommendedName>
        <fullName evidence="3">VWA domain-containing protein</fullName>
    </recommendedName>
</protein>
<dbReference type="InterPro" id="IPR036465">
    <property type="entry name" value="vWFA_dom_sf"/>
</dbReference>
<evidence type="ECO:0000313" key="1">
    <source>
        <dbReference type="EMBL" id="RPA58040.1"/>
    </source>
</evidence>
<dbReference type="OrthoDB" id="4366615at2"/>
<dbReference type="Proteomes" id="UP000267536">
    <property type="component" value="Unassembled WGS sequence"/>
</dbReference>
<gene>
    <name evidence="1" type="ORF">EF294_16675</name>
</gene>
<evidence type="ECO:0000313" key="2">
    <source>
        <dbReference type="Proteomes" id="UP000267536"/>
    </source>
</evidence>
<dbReference type="EMBL" id="RKMH01000013">
    <property type="protein sequence ID" value="RPA58040.1"/>
    <property type="molecule type" value="Genomic_DNA"/>
</dbReference>
<dbReference type="AlphaFoldDB" id="A0A3N4GHE0"/>